<dbReference type="Proteomes" id="UP000664534">
    <property type="component" value="Unassembled WGS sequence"/>
</dbReference>
<evidence type="ECO:0000256" key="1">
    <source>
        <dbReference type="SAM" id="MobiDB-lite"/>
    </source>
</evidence>
<feature type="compositionally biased region" description="Low complexity" evidence="1">
    <location>
        <begin position="474"/>
        <end position="486"/>
    </location>
</feature>
<feature type="compositionally biased region" description="Acidic residues" evidence="1">
    <location>
        <begin position="498"/>
        <end position="508"/>
    </location>
</feature>
<dbReference type="AlphaFoldDB" id="A0A8H3IHI5"/>
<dbReference type="OrthoDB" id="5374246at2759"/>
<accession>A0A8H3IHI5</accession>
<feature type="compositionally biased region" description="Polar residues" evidence="1">
    <location>
        <begin position="794"/>
        <end position="806"/>
    </location>
</feature>
<feature type="compositionally biased region" description="Basic and acidic residues" evidence="1">
    <location>
        <begin position="70"/>
        <end position="99"/>
    </location>
</feature>
<dbReference type="EMBL" id="CAJPDT010000012">
    <property type="protein sequence ID" value="CAF9913869.1"/>
    <property type="molecule type" value="Genomic_DNA"/>
</dbReference>
<feature type="compositionally biased region" description="Polar residues" evidence="1">
    <location>
        <begin position="421"/>
        <end position="430"/>
    </location>
</feature>
<name>A0A8H3IHI5_9LECA</name>
<sequence length="1008" mass="111109">MEKGKPKRRWNPKDELRLFPYQPFIADHKKDVGSPRGGPRGSPRGSPMRSPMRSPMASPMRNPTQNPISTDRRRATISAKERDGSVGTRERGPVERRGTVDTIIGNDSFEKSAGHGGITSPPLQNVSEAKAAIKAMDSWPVSTIDWEKTAHSDDLSQISPFTTSWKFKDNSGYGSELQSSEAEQSESIYDENIPKPRLTNVPNEGDNRQGRIEQMKRNAKEDYPPKPLPKDRDRDHDSGLQSPESGKALSDDDGIIRKDYGSGSPSNERKTDTFIVPRSPESDHVIDETSEHENQAFSDEGQAEDDTIDETSGRESQAVSDEGQTPEGAGTASETPSPIRTSERDGLGSQPRAGSMSTLVDASPMHEPVEEQFDPETNTTKEAHDITRYFGTMENESHVSSSGIDHITSPDSQAKLPGSDGTRSPDSQPQSPEPGGVTVETNSTQDQVGEDVDPESRLNSDTPLPQIYRDISDSPRSTSPDRSSNPGSGTDSLILSSDDQEDSEEEGDPSAAIANEEIMRLFDEYSANSRLEPYSDEQEAEGASETPIILSPARPDDENATNSEALQDELEEARKKEASRAALEIYDLYGANFRLQKELEEKEARFKREIQIAWKHPRPPPTTREQELDRLALEDIKSKRIFDETGAPQRPIRTDPQMVLLETQVDIMIFRARINHLLEDYPSMYAHANHAAEAARPLKFPILTARCFYYRGMASYLYRDFARAKDDFLASRDCAGFYGIPSVSIERYIELIDNADDPETAIIEHFPARRSSEVRKIEQKRKTRRTDVDHENEPSPSTSNSATTLVGGSPRSPAAIPLPLSPFSSPNGEEHSAGQSREDANSRIETPRGPSHLSGLRPDRDPQPSIDDVPNYHPQDEAISEEIRKDILESKAQSLNPVTASEAGPSEVTSQNRNTLSPPSMASTEWTLLGSKTSQGTTRRVPRPHVAPINTSLATVARTPAREASQEATPASDIADEMDSAVIRGDLNTVREDATPNTAEGSDVEELV</sequence>
<feature type="compositionally biased region" description="Basic and acidic residues" evidence="1">
    <location>
        <begin position="828"/>
        <end position="846"/>
    </location>
</feature>
<proteinExistence type="predicted"/>
<feature type="compositionally biased region" description="Polar residues" evidence="1">
    <location>
        <begin position="314"/>
        <end position="323"/>
    </location>
</feature>
<feature type="compositionally biased region" description="Polar residues" evidence="1">
    <location>
        <begin position="155"/>
        <end position="165"/>
    </location>
</feature>
<evidence type="ECO:0000313" key="3">
    <source>
        <dbReference type="Proteomes" id="UP000664534"/>
    </source>
</evidence>
<protein>
    <submittedName>
        <fullName evidence="2">Uncharacterized protein</fullName>
    </submittedName>
</protein>
<gene>
    <name evidence="2" type="ORF">IMSHALPRED_001466</name>
</gene>
<feature type="region of interest" description="Disordered" evidence="1">
    <location>
        <begin position="1"/>
        <end position="123"/>
    </location>
</feature>
<keyword evidence="3" id="KW-1185">Reference proteome</keyword>
<feature type="region of interest" description="Disordered" evidence="1">
    <location>
        <begin position="763"/>
        <end position="1008"/>
    </location>
</feature>
<evidence type="ECO:0000313" key="2">
    <source>
        <dbReference type="EMBL" id="CAF9913869.1"/>
    </source>
</evidence>
<feature type="region of interest" description="Disordered" evidence="1">
    <location>
        <begin position="150"/>
        <end position="561"/>
    </location>
</feature>
<organism evidence="2 3">
    <name type="scientific">Imshaugia aleurites</name>
    <dbReference type="NCBI Taxonomy" id="172621"/>
    <lineage>
        <taxon>Eukaryota</taxon>
        <taxon>Fungi</taxon>
        <taxon>Dikarya</taxon>
        <taxon>Ascomycota</taxon>
        <taxon>Pezizomycotina</taxon>
        <taxon>Lecanoromycetes</taxon>
        <taxon>OSLEUM clade</taxon>
        <taxon>Lecanoromycetidae</taxon>
        <taxon>Lecanorales</taxon>
        <taxon>Lecanorineae</taxon>
        <taxon>Parmeliaceae</taxon>
        <taxon>Imshaugia</taxon>
    </lineage>
</organism>
<feature type="compositionally biased region" description="Basic and acidic residues" evidence="1">
    <location>
        <begin position="205"/>
        <end position="238"/>
    </location>
</feature>
<feature type="compositionally biased region" description="Basic and acidic residues" evidence="1">
    <location>
        <begin position="766"/>
        <end position="777"/>
    </location>
</feature>
<comment type="caution">
    <text evidence="2">The sequence shown here is derived from an EMBL/GenBank/DDBJ whole genome shotgun (WGS) entry which is preliminary data.</text>
</comment>
<feature type="compositionally biased region" description="Low complexity" evidence="1">
    <location>
        <begin position="175"/>
        <end position="187"/>
    </location>
</feature>
<reference evidence="2" key="1">
    <citation type="submission" date="2021-03" db="EMBL/GenBank/DDBJ databases">
        <authorList>
            <person name="Tagirdzhanova G."/>
        </authorList>
    </citation>
    <scope>NUCLEOTIDE SEQUENCE</scope>
</reference>
<feature type="compositionally biased region" description="Basic residues" evidence="1">
    <location>
        <begin position="1"/>
        <end position="10"/>
    </location>
</feature>
<feature type="compositionally biased region" description="Basic and acidic residues" evidence="1">
    <location>
        <begin position="280"/>
        <end position="294"/>
    </location>
</feature>
<feature type="compositionally biased region" description="Polar residues" evidence="1">
    <location>
        <begin position="907"/>
        <end position="938"/>
    </location>
</feature>
<feature type="compositionally biased region" description="Low complexity" evidence="1">
    <location>
        <begin position="41"/>
        <end position="61"/>
    </location>
</feature>